<keyword evidence="2" id="KW-1185">Reference proteome</keyword>
<reference evidence="1 2" key="1">
    <citation type="journal article" date="2008" name="Proc. Natl. Acad. Sci. U.S.A.">
        <title>Niche adaptation and genome expansion in the chlorophyll d-producing cyanobacterium Acaryochloris marina.</title>
        <authorList>
            <person name="Swingley W.D."/>
            <person name="Chen M."/>
            <person name="Cheung P.C."/>
            <person name="Conrad A.L."/>
            <person name="Dejesa L.C."/>
            <person name="Hao J."/>
            <person name="Honchak B.M."/>
            <person name="Karbach L.E."/>
            <person name="Kurdoglu A."/>
            <person name="Lahiri S."/>
            <person name="Mastrian S.D."/>
            <person name="Miyashita H."/>
            <person name="Page L."/>
            <person name="Ramakrishna P."/>
            <person name="Satoh S."/>
            <person name="Sattley W.M."/>
            <person name="Shimada Y."/>
            <person name="Taylor H.L."/>
            <person name="Tomo T."/>
            <person name="Tsuchiya T."/>
            <person name="Wang Z.T."/>
            <person name="Raymond J."/>
            <person name="Mimuro M."/>
            <person name="Blankenship R.E."/>
            <person name="Touchman J.W."/>
        </authorList>
    </citation>
    <scope>NUCLEOTIDE SEQUENCE [LARGE SCALE GENOMIC DNA]</scope>
    <source>
        <strain evidence="2">MBIC 11017</strain>
    </source>
</reference>
<dbReference type="Proteomes" id="UP000000268">
    <property type="component" value="Chromosome"/>
</dbReference>
<evidence type="ECO:0000313" key="1">
    <source>
        <dbReference type="EMBL" id="ABW27719.1"/>
    </source>
</evidence>
<gene>
    <name evidence="1" type="ordered locus">AM1_2719</name>
</gene>
<dbReference type="AlphaFoldDB" id="B0C835"/>
<protein>
    <submittedName>
        <fullName evidence="1">Uncharacterized protein</fullName>
    </submittedName>
</protein>
<dbReference type="KEGG" id="amr:AM1_2719"/>
<organism evidence="1 2">
    <name type="scientific">Acaryochloris marina (strain MBIC 11017)</name>
    <dbReference type="NCBI Taxonomy" id="329726"/>
    <lineage>
        <taxon>Bacteria</taxon>
        <taxon>Bacillati</taxon>
        <taxon>Cyanobacteriota</taxon>
        <taxon>Cyanophyceae</taxon>
        <taxon>Acaryochloridales</taxon>
        <taxon>Acaryochloridaceae</taxon>
        <taxon>Acaryochloris</taxon>
    </lineage>
</organism>
<evidence type="ECO:0000313" key="2">
    <source>
        <dbReference type="Proteomes" id="UP000000268"/>
    </source>
</evidence>
<proteinExistence type="predicted"/>
<dbReference type="RefSeq" id="WP_012163166.1">
    <property type="nucleotide sequence ID" value="NC_009925.1"/>
</dbReference>
<dbReference type="EMBL" id="CP000828">
    <property type="protein sequence ID" value="ABW27719.1"/>
    <property type="molecule type" value="Genomic_DNA"/>
</dbReference>
<sequence>MLWINHTIGTFGTYSYNIQSIEVVHEEVAFSLLLWVSKKQDNSNPDGVMRLVEHL</sequence>
<name>B0C835_ACAM1</name>
<accession>B0C835</accession>
<dbReference type="HOGENOM" id="CLU_3021193_0_0_3"/>